<comment type="caution">
    <text evidence="9">Lacks conserved residue(s) required for the propagation of feature annotation.</text>
</comment>
<feature type="signal peptide" evidence="11">
    <location>
        <begin position="1"/>
        <end position="21"/>
    </location>
</feature>
<evidence type="ECO:0000256" key="4">
    <source>
        <dbReference type="ARBA" id="ARBA00022525"/>
    </source>
</evidence>
<comment type="subcellular location">
    <subcellularLocation>
        <location evidence="1">Membrane</location>
        <topology evidence="1">Lipid-anchor</topology>
        <topology evidence="1">GPI-anchor</topology>
    </subcellularLocation>
    <subcellularLocation>
        <location evidence="2">Secreted</location>
    </subcellularLocation>
</comment>
<evidence type="ECO:0000256" key="3">
    <source>
        <dbReference type="ARBA" id="ARBA00010031"/>
    </source>
</evidence>
<sequence>MLSWNFRFSILALCILPHADSQFISSLPQCVQNCIIQSDDEDCSASDIKCLCRASAGNFLPDLITCMHGNCDSNLDKDAVLMPLQLACQIAGMPIPDSAMRNAQNRASSLAGQVTTTVTVGGKTGGSAAVATTSCSSDYIEPSVSSSTVIETQGVYTITLWFPVTILRTNTLIGSPSTGTISSSSTVFAATFKTTPASSIVSSTGAVSSSDLSTATVATSVALASTSSDGDGASKTSSAQSEDETNSSPFKGSNVGLAHRSVDGNWLGLAIVVVAMSLKLKRS</sequence>
<comment type="similarity">
    <text evidence="3">Belongs to the RBT5 family.</text>
</comment>
<dbReference type="PROSITE" id="PS52012">
    <property type="entry name" value="CFEM"/>
    <property type="match status" value="1"/>
</dbReference>
<dbReference type="Pfam" id="PF05730">
    <property type="entry name" value="CFEM"/>
    <property type="match status" value="1"/>
</dbReference>
<name>A0A8H8S9G9_9HELO</name>
<evidence type="ECO:0000256" key="6">
    <source>
        <dbReference type="ARBA" id="ARBA00022729"/>
    </source>
</evidence>
<accession>A0A8H8S9G9</accession>
<evidence type="ECO:0000256" key="9">
    <source>
        <dbReference type="PROSITE-ProRule" id="PRU01356"/>
    </source>
</evidence>
<keyword evidence="5" id="KW-0325">Glycoprotein</keyword>
<keyword evidence="6 11" id="KW-0732">Signal</keyword>
<feature type="disulfide bond" evidence="9">
    <location>
        <begin position="43"/>
        <end position="50"/>
    </location>
</feature>
<evidence type="ECO:0000256" key="5">
    <source>
        <dbReference type="ARBA" id="ARBA00022622"/>
    </source>
</evidence>
<organism evidence="13 14">
    <name type="scientific">Lachnellula occidentalis</name>
    <dbReference type="NCBI Taxonomy" id="215460"/>
    <lineage>
        <taxon>Eukaryota</taxon>
        <taxon>Fungi</taxon>
        <taxon>Dikarya</taxon>
        <taxon>Ascomycota</taxon>
        <taxon>Pezizomycotina</taxon>
        <taxon>Leotiomycetes</taxon>
        <taxon>Helotiales</taxon>
        <taxon>Lachnaceae</taxon>
        <taxon>Lachnellula</taxon>
    </lineage>
</organism>
<dbReference type="AlphaFoldDB" id="A0A8H8S9G9"/>
<feature type="binding site" description="axial binding residue" evidence="9">
    <location>
        <position position="47"/>
    </location>
    <ligand>
        <name>heme</name>
        <dbReference type="ChEBI" id="CHEBI:30413"/>
    </ligand>
    <ligandPart>
        <name>Fe</name>
        <dbReference type="ChEBI" id="CHEBI:18248"/>
    </ligandPart>
</feature>
<dbReference type="EMBL" id="QGMI01000001">
    <property type="protein sequence ID" value="TVY50091.1"/>
    <property type="molecule type" value="Genomic_DNA"/>
</dbReference>
<keyword evidence="9" id="KW-0349">Heme</keyword>
<evidence type="ECO:0000256" key="8">
    <source>
        <dbReference type="ARBA" id="ARBA00023288"/>
    </source>
</evidence>
<keyword evidence="9" id="KW-0408">Iron</keyword>
<evidence type="ECO:0000256" key="10">
    <source>
        <dbReference type="SAM" id="MobiDB-lite"/>
    </source>
</evidence>
<reference evidence="13 14" key="1">
    <citation type="submission" date="2018-05" db="EMBL/GenBank/DDBJ databases">
        <title>Genome sequencing and assembly of the regulated plant pathogen Lachnellula willkommii and related sister species for the development of diagnostic species identification markers.</title>
        <authorList>
            <person name="Giroux E."/>
            <person name="Bilodeau G."/>
        </authorList>
    </citation>
    <scope>NUCLEOTIDE SEQUENCE [LARGE SCALE GENOMIC DNA]</scope>
    <source>
        <strain evidence="13 14">CBS 160.35</strain>
    </source>
</reference>
<dbReference type="OrthoDB" id="3558019at2759"/>
<evidence type="ECO:0000256" key="11">
    <source>
        <dbReference type="SAM" id="SignalP"/>
    </source>
</evidence>
<dbReference type="GO" id="GO:0098552">
    <property type="term" value="C:side of membrane"/>
    <property type="evidence" value="ECO:0007669"/>
    <property type="project" value="UniProtKB-KW"/>
</dbReference>
<keyword evidence="9" id="KW-0479">Metal-binding</keyword>
<evidence type="ECO:0000256" key="1">
    <source>
        <dbReference type="ARBA" id="ARBA00004589"/>
    </source>
</evidence>
<keyword evidence="14" id="KW-1185">Reference proteome</keyword>
<evidence type="ECO:0000256" key="2">
    <source>
        <dbReference type="ARBA" id="ARBA00004613"/>
    </source>
</evidence>
<evidence type="ECO:0000313" key="14">
    <source>
        <dbReference type="Proteomes" id="UP000443090"/>
    </source>
</evidence>
<gene>
    <name evidence="13" type="ORF">LOCC1_G000022</name>
</gene>
<feature type="domain" description="CFEM" evidence="12">
    <location>
        <begin position="2"/>
        <end position="115"/>
    </location>
</feature>
<feature type="region of interest" description="Disordered" evidence="10">
    <location>
        <begin position="225"/>
        <end position="254"/>
    </location>
</feature>
<comment type="caution">
    <text evidence="13">The sequence shown here is derived from an EMBL/GenBank/DDBJ whole genome shotgun (WGS) entry which is preliminary data.</text>
</comment>
<keyword evidence="5" id="KW-0336">GPI-anchor</keyword>
<evidence type="ECO:0000313" key="13">
    <source>
        <dbReference type="EMBL" id="TVY50091.1"/>
    </source>
</evidence>
<feature type="compositionally biased region" description="Polar residues" evidence="10">
    <location>
        <begin position="234"/>
        <end position="251"/>
    </location>
</feature>
<dbReference type="Proteomes" id="UP000443090">
    <property type="component" value="Unassembled WGS sequence"/>
</dbReference>
<evidence type="ECO:0000256" key="7">
    <source>
        <dbReference type="ARBA" id="ARBA00023157"/>
    </source>
</evidence>
<dbReference type="GO" id="GO:0046872">
    <property type="term" value="F:metal ion binding"/>
    <property type="evidence" value="ECO:0007669"/>
    <property type="project" value="UniProtKB-UniRule"/>
</dbReference>
<protein>
    <recommendedName>
        <fullName evidence="12">CFEM domain-containing protein</fullName>
    </recommendedName>
</protein>
<keyword evidence="4" id="KW-0964">Secreted</keyword>
<keyword evidence="5" id="KW-0472">Membrane</keyword>
<feature type="chain" id="PRO_5034760349" description="CFEM domain-containing protein" evidence="11">
    <location>
        <begin position="22"/>
        <end position="283"/>
    </location>
</feature>
<proteinExistence type="inferred from homology"/>
<keyword evidence="7 9" id="KW-1015">Disulfide bond</keyword>
<dbReference type="InterPro" id="IPR008427">
    <property type="entry name" value="Extracellular_membr_CFEM_dom"/>
</dbReference>
<dbReference type="GO" id="GO:0005576">
    <property type="term" value="C:extracellular region"/>
    <property type="evidence" value="ECO:0007669"/>
    <property type="project" value="UniProtKB-SubCell"/>
</dbReference>
<keyword evidence="8" id="KW-0449">Lipoprotein</keyword>
<evidence type="ECO:0000259" key="12">
    <source>
        <dbReference type="PROSITE" id="PS52012"/>
    </source>
</evidence>